<evidence type="ECO:0000256" key="13">
    <source>
        <dbReference type="SAM" id="SignalP"/>
    </source>
</evidence>
<proteinExistence type="inferred from homology"/>
<keyword evidence="8" id="KW-1015">Disulfide bond</keyword>
<dbReference type="Gene3D" id="2.40.10.10">
    <property type="entry name" value="Trypsin-like serine proteases"/>
    <property type="match status" value="1"/>
</dbReference>
<dbReference type="HOGENOM" id="CLU_693128_0_0_1"/>
<organism evidence="15 16">
    <name type="scientific">Drosophila simulans</name>
    <name type="common">Fruit fly</name>
    <dbReference type="NCBI Taxonomy" id="7240"/>
    <lineage>
        <taxon>Eukaryota</taxon>
        <taxon>Metazoa</taxon>
        <taxon>Ecdysozoa</taxon>
        <taxon>Arthropoda</taxon>
        <taxon>Hexapoda</taxon>
        <taxon>Insecta</taxon>
        <taxon>Pterygota</taxon>
        <taxon>Neoptera</taxon>
        <taxon>Endopterygota</taxon>
        <taxon>Diptera</taxon>
        <taxon>Brachycera</taxon>
        <taxon>Muscomorpha</taxon>
        <taxon>Ephydroidea</taxon>
        <taxon>Drosophilidae</taxon>
        <taxon>Drosophila</taxon>
        <taxon>Sophophora</taxon>
    </lineage>
</organism>
<accession>B4Q822</accession>
<dbReference type="FunFam" id="2.40.10.10:FF:000068">
    <property type="entry name" value="transmembrane protease serine 2"/>
    <property type="match status" value="1"/>
</dbReference>
<evidence type="ECO:0000256" key="5">
    <source>
        <dbReference type="ARBA" id="ARBA00022801"/>
    </source>
</evidence>
<dbReference type="CDD" id="cd00190">
    <property type="entry name" value="Tryp_SPc"/>
    <property type="match status" value="1"/>
</dbReference>
<feature type="signal peptide" evidence="13">
    <location>
        <begin position="1"/>
        <end position="19"/>
    </location>
</feature>
<keyword evidence="3 12" id="KW-0645">Protease</keyword>
<evidence type="ECO:0000256" key="2">
    <source>
        <dbReference type="ARBA" id="ARBA00022525"/>
    </source>
</evidence>
<dbReference type="STRING" id="7240.B4Q822"/>
<evidence type="ECO:0000313" key="15">
    <source>
        <dbReference type="EMBL" id="EDX03444.1"/>
    </source>
</evidence>
<dbReference type="InterPro" id="IPR001254">
    <property type="entry name" value="Trypsin_dom"/>
</dbReference>
<keyword evidence="4 13" id="KW-0732">Signal</keyword>
<dbReference type="PRINTS" id="PR00722">
    <property type="entry name" value="CHYMOTRYPSIN"/>
</dbReference>
<dbReference type="Proteomes" id="UP000000304">
    <property type="component" value="Chromosome 2L"/>
</dbReference>
<keyword evidence="6 12" id="KW-0720">Serine protease</keyword>
<dbReference type="PhylomeDB" id="B4Q822"/>
<dbReference type="SMART" id="SM00020">
    <property type="entry name" value="Tryp_SPc"/>
    <property type="match status" value="1"/>
</dbReference>
<dbReference type="GO" id="GO:0006508">
    <property type="term" value="P:proteolysis"/>
    <property type="evidence" value="ECO:0007669"/>
    <property type="project" value="UniProtKB-KW"/>
</dbReference>
<evidence type="ECO:0000313" key="16">
    <source>
        <dbReference type="Proteomes" id="UP000000304"/>
    </source>
</evidence>
<dbReference type="EC" id="3.4.21.4" evidence="11"/>
<dbReference type="PANTHER" id="PTHR24276:SF91">
    <property type="entry name" value="AT26814P-RELATED"/>
    <property type="match status" value="1"/>
</dbReference>
<comment type="subcellular location">
    <subcellularLocation>
        <location evidence="1">Secreted</location>
        <location evidence="1">Extracellular space</location>
    </subcellularLocation>
</comment>
<dbReference type="OMA" id="FFRNWIK"/>
<sequence length="398" mass="45088">MCLRLILSVLVSITGLASAARVPGPEERIVGGSYIPIEYVPWQVSVLNVSLHRCGGVVYNDRAILTAAHCLSKVSLADLSVRAGSSHWSKGGQVLKVLKTIAHPKYVPKNYHPYDVAVLILEAPLKLGGTVKKVPLAEQTPVAGTIALVSGWGDTRENSSFSWPILQGAHVAILNRTDCQQAYRDRRITTDMICADGHRWDSCEGDSGGPLIEITTGGHELVGIVSWGEGCGTNLGVYEDIAFFRNWIKYTVQENIWESIVKNIIFTCNRITTKNHVIFLYCYIIVRHKKMKIKIQFFHITKNFFIYFRLASLNSLLSMPGSGRRSCKVRAERHTRSRVLVRRCQPPCWPGPRDLHNRQDKYHFRCKRRREDSHQPVQQVPQRRRSADGFWSRHFVVF</sequence>
<keyword evidence="16" id="KW-1185">Reference proteome</keyword>
<evidence type="ECO:0000256" key="4">
    <source>
        <dbReference type="ARBA" id="ARBA00022729"/>
    </source>
</evidence>
<dbReference type="Pfam" id="PF00089">
    <property type="entry name" value="Trypsin"/>
    <property type="match status" value="1"/>
</dbReference>
<dbReference type="InterPro" id="IPR018114">
    <property type="entry name" value="TRYPSIN_HIS"/>
</dbReference>
<evidence type="ECO:0000259" key="14">
    <source>
        <dbReference type="PROSITE" id="PS50240"/>
    </source>
</evidence>
<dbReference type="GO" id="GO:0004252">
    <property type="term" value="F:serine-type endopeptidase activity"/>
    <property type="evidence" value="ECO:0007669"/>
    <property type="project" value="UniProtKB-EC"/>
</dbReference>
<feature type="domain" description="Peptidase S1" evidence="14">
    <location>
        <begin position="29"/>
        <end position="253"/>
    </location>
</feature>
<dbReference type="MEROPS" id="S01.A26"/>
<evidence type="ECO:0000256" key="7">
    <source>
        <dbReference type="ARBA" id="ARBA00023145"/>
    </source>
</evidence>
<comment type="catalytic activity">
    <reaction evidence="10">
        <text>Preferential cleavage: Arg-|-Xaa, Lys-|-Xaa.</text>
        <dbReference type="EC" id="3.4.21.4"/>
    </reaction>
</comment>
<dbReference type="PANTHER" id="PTHR24276">
    <property type="entry name" value="POLYSERASE-RELATED"/>
    <property type="match status" value="1"/>
</dbReference>
<comment type="similarity">
    <text evidence="9">Belongs to the peptidase S1 family. CLIP subfamily.</text>
</comment>
<dbReference type="GO" id="GO:0005576">
    <property type="term" value="C:extracellular region"/>
    <property type="evidence" value="ECO:0007669"/>
    <property type="project" value="UniProtKB-SubCell"/>
</dbReference>
<dbReference type="PROSITE" id="PS00135">
    <property type="entry name" value="TRYPSIN_SER"/>
    <property type="match status" value="1"/>
</dbReference>
<keyword evidence="2" id="KW-0964">Secreted</keyword>
<reference evidence="15 16" key="1">
    <citation type="journal article" date="2007" name="Nature">
        <title>Evolution of genes and genomes on the Drosophila phylogeny.</title>
        <authorList>
            <consortium name="Drosophila 12 Genomes Consortium"/>
            <person name="Clark A.G."/>
            <person name="Eisen M.B."/>
            <person name="Smith D.R."/>
            <person name="Bergman C.M."/>
            <person name="Oliver B."/>
            <person name="Markow T.A."/>
            <person name="Kaufman T.C."/>
            <person name="Kellis M."/>
            <person name="Gelbart W."/>
            <person name="Iyer V.N."/>
            <person name="Pollard D.A."/>
            <person name="Sackton T.B."/>
            <person name="Larracuente A.M."/>
            <person name="Singh N.D."/>
            <person name="Abad J.P."/>
            <person name="Abt D.N."/>
            <person name="Adryan B."/>
            <person name="Aguade M."/>
            <person name="Akashi H."/>
            <person name="Anderson W.W."/>
            <person name="Aquadro C.F."/>
            <person name="Ardell D.H."/>
            <person name="Arguello R."/>
            <person name="Artieri C.G."/>
            <person name="Barbash D.A."/>
            <person name="Barker D."/>
            <person name="Barsanti P."/>
            <person name="Batterham P."/>
            <person name="Batzoglou S."/>
            <person name="Begun D."/>
            <person name="Bhutkar A."/>
            <person name="Blanco E."/>
            <person name="Bosak S.A."/>
            <person name="Bradley R.K."/>
            <person name="Brand A.D."/>
            <person name="Brent M.R."/>
            <person name="Brooks A.N."/>
            <person name="Brown R.H."/>
            <person name="Butlin R.K."/>
            <person name="Caggese C."/>
            <person name="Calvi B.R."/>
            <person name="Bernardo de Carvalho A."/>
            <person name="Caspi A."/>
            <person name="Castrezana S."/>
            <person name="Celniker S.E."/>
            <person name="Chang J.L."/>
            <person name="Chapple C."/>
            <person name="Chatterji S."/>
            <person name="Chinwalla A."/>
            <person name="Civetta A."/>
            <person name="Clifton S.W."/>
            <person name="Comeron J.M."/>
            <person name="Costello J.C."/>
            <person name="Coyne J.A."/>
            <person name="Daub J."/>
            <person name="David R.G."/>
            <person name="Delcher A.L."/>
            <person name="Delehaunty K."/>
            <person name="Do C.B."/>
            <person name="Ebling H."/>
            <person name="Edwards K."/>
            <person name="Eickbush T."/>
            <person name="Evans J.D."/>
            <person name="Filipski A."/>
            <person name="Findeiss S."/>
            <person name="Freyhult E."/>
            <person name="Fulton L."/>
            <person name="Fulton R."/>
            <person name="Garcia A.C."/>
            <person name="Gardiner A."/>
            <person name="Garfield D.A."/>
            <person name="Garvin B.E."/>
            <person name="Gibson G."/>
            <person name="Gilbert D."/>
            <person name="Gnerre S."/>
            <person name="Godfrey J."/>
            <person name="Good R."/>
            <person name="Gotea V."/>
            <person name="Gravely B."/>
            <person name="Greenberg A.J."/>
            <person name="Griffiths-Jones S."/>
            <person name="Gross S."/>
            <person name="Guigo R."/>
            <person name="Gustafson E.A."/>
            <person name="Haerty W."/>
            <person name="Hahn M.W."/>
            <person name="Halligan D.L."/>
            <person name="Halpern A.L."/>
            <person name="Halter G.M."/>
            <person name="Han M.V."/>
            <person name="Heger A."/>
            <person name="Hillier L."/>
            <person name="Hinrichs A.S."/>
            <person name="Holmes I."/>
            <person name="Hoskins R.A."/>
            <person name="Hubisz M.J."/>
            <person name="Hultmark D."/>
            <person name="Huntley M.A."/>
            <person name="Jaffe D.B."/>
            <person name="Jagadeeshan S."/>
            <person name="Jeck W.R."/>
            <person name="Johnson J."/>
            <person name="Jones C.D."/>
            <person name="Jordan W.C."/>
            <person name="Karpen G.H."/>
            <person name="Kataoka E."/>
            <person name="Keightley P.D."/>
            <person name="Kheradpour P."/>
            <person name="Kirkness E.F."/>
            <person name="Koerich L.B."/>
            <person name="Kristiansen K."/>
            <person name="Kudrna D."/>
            <person name="Kulathinal R.J."/>
            <person name="Kumar S."/>
            <person name="Kwok R."/>
            <person name="Lander E."/>
            <person name="Langley C.H."/>
            <person name="Lapoint R."/>
            <person name="Lazzaro B.P."/>
            <person name="Lee S.J."/>
            <person name="Levesque L."/>
            <person name="Li R."/>
            <person name="Lin C.F."/>
            <person name="Lin M.F."/>
            <person name="Lindblad-Toh K."/>
            <person name="Llopart A."/>
            <person name="Long M."/>
            <person name="Low L."/>
            <person name="Lozovsky E."/>
            <person name="Lu J."/>
            <person name="Luo M."/>
            <person name="Machado C.A."/>
            <person name="Makalowski W."/>
            <person name="Marzo M."/>
            <person name="Matsuda M."/>
            <person name="Matzkin L."/>
            <person name="McAllister B."/>
            <person name="McBride C.S."/>
            <person name="McKernan B."/>
            <person name="McKernan K."/>
            <person name="Mendez-Lago M."/>
            <person name="Minx P."/>
            <person name="Mollenhauer M.U."/>
            <person name="Montooth K."/>
            <person name="Mount S.M."/>
            <person name="Mu X."/>
            <person name="Myers E."/>
            <person name="Negre B."/>
            <person name="Newfeld S."/>
            <person name="Nielsen R."/>
            <person name="Noor M.A."/>
            <person name="O'Grady P."/>
            <person name="Pachter L."/>
            <person name="Papaceit M."/>
            <person name="Parisi M.J."/>
            <person name="Parisi M."/>
            <person name="Parts L."/>
            <person name="Pedersen J.S."/>
            <person name="Pesole G."/>
            <person name="Phillippy A.M."/>
            <person name="Ponting C.P."/>
            <person name="Pop M."/>
            <person name="Porcelli D."/>
            <person name="Powell J.R."/>
            <person name="Prohaska S."/>
            <person name="Pruitt K."/>
            <person name="Puig M."/>
            <person name="Quesneville H."/>
            <person name="Ram K.R."/>
            <person name="Rand D."/>
            <person name="Rasmussen M.D."/>
            <person name="Reed L.K."/>
            <person name="Reenan R."/>
            <person name="Reily A."/>
            <person name="Remington K.A."/>
            <person name="Rieger T.T."/>
            <person name="Ritchie M.G."/>
            <person name="Robin C."/>
            <person name="Rogers Y.H."/>
            <person name="Rohde C."/>
            <person name="Rozas J."/>
            <person name="Rubenfield M.J."/>
            <person name="Ruiz A."/>
            <person name="Russo S."/>
            <person name="Salzberg S.L."/>
            <person name="Sanchez-Gracia A."/>
            <person name="Saranga D.J."/>
            <person name="Sato H."/>
            <person name="Schaeffer S.W."/>
            <person name="Schatz M.C."/>
            <person name="Schlenke T."/>
            <person name="Schwartz R."/>
            <person name="Segarra C."/>
            <person name="Singh R.S."/>
            <person name="Sirot L."/>
            <person name="Sirota M."/>
            <person name="Sisneros N.B."/>
            <person name="Smith C.D."/>
            <person name="Smith T.F."/>
            <person name="Spieth J."/>
            <person name="Stage D.E."/>
            <person name="Stark A."/>
            <person name="Stephan W."/>
            <person name="Strausberg R.L."/>
            <person name="Strempel S."/>
            <person name="Sturgill D."/>
            <person name="Sutton G."/>
            <person name="Sutton G.G."/>
            <person name="Tao W."/>
            <person name="Teichmann S."/>
            <person name="Tobari Y.N."/>
            <person name="Tomimura Y."/>
            <person name="Tsolas J.M."/>
            <person name="Valente V.L."/>
            <person name="Venter E."/>
            <person name="Venter J.C."/>
            <person name="Vicario S."/>
            <person name="Vieira F.G."/>
            <person name="Vilella A.J."/>
            <person name="Villasante A."/>
            <person name="Walenz B."/>
            <person name="Wang J."/>
            <person name="Wasserman M."/>
            <person name="Watts T."/>
            <person name="Wilson D."/>
            <person name="Wilson R.K."/>
            <person name="Wing R.A."/>
            <person name="Wolfner M.F."/>
            <person name="Wong A."/>
            <person name="Wong G.K."/>
            <person name="Wu C.I."/>
            <person name="Wu G."/>
            <person name="Yamamoto D."/>
            <person name="Yang H.P."/>
            <person name="Yang S.P."/>
            <person name="Yorke J.A."/>
            <person name="Yoshida K."/>
            <person name="Zdobnov E."/>
            <person name="Zhang P."/>
            <person name="Zhang Y."/>
            <person name="Zimin A.V."/>
            <person name="Baldwin J."/>
            <person name="Abdouelleil A."/>
            <person name="Abdulkadir J."/>
            <person name="Abebe A."/>
            <person name="Abera B."/>
            <person name="Abreu J."/>
            <person name="Acer S.C."/>
            <person name="Aftuck L."/>
            <person name="Alexander A."/>
            <person name="An P."/>
            <person name="Anderson E."/>
            <person name="Anderson S."/>
            <person name="Arachi H."/>
            <person name="Azer M."/>
            <person name="Bachantsang P."/>
            <person name="Barry A."/>
            <person name="Bayul T."/>
            <person name="Berlin A."/>
            <person name="Bessette D."/>
            <person name="Bloom T."/>
            <person name="Blye J."/>
            <person name="Boguslavskiy L."/>
            <person name="Bonnet C."/>
            <person name="Boukhgalter B."/>
            <person name="Bourzgui I."/>
            <person name="Brown A."/>
            <person name="Cahill P."/>
            <person name="Channer S."/>
            <person name="Cheshatsang Y."/>
            <person name="Chuda L."/>
            <person name="Citroen M."/>
            <person name="Collymore A."/>
            <person name="Cooke P."/>
            <person name="Costello M."/>
            <person name="D'Aco K."/>
            <person name="Daza R."/>
            <person name="De Haan G."/>
            <person name="DeGray S."/>
            <person name="DeMaso C."/>
            <person name="Dhargay N."/>
            <person name="Dooley K."/>
            <person name="Dooley E."/>
            <person name="Doricent M."/>
            <person name="Dorje P."/>
            <person name="Dorjee K."/>
            <person name="Dupes A."/>
            <person name="Elong R."/>
            <person name="Falk J."/>
            <person name="Farina A."/>
            <person name="Faro S."/>
            <person name="Ferguson D."/>
            <person name="Fisher S."/>
            <person name="Foley C.D."/>
            <person name="Franke A."/>
            <person name="Friedrich D."/>
            <person name="Gadbois L."/>
            <person name="Gearin G."/>
            <person name="Gearin C.R."/>
            <person name="Giannoukos G."/>
            <person name="Goode T."/>
            <person name="Graham J."/>
            <person name="Grandbois E."/>
            <person name="Grewal S."/>
            <person name="Gyaltsen K."/>
            <person name="Hafez N."/>
            <person name="Hagos B."/>
            <person name="Hall J."/>
            <person name="Henson C."/>
            <person name="Hollinger A."/>
            <person name="Honan T."/>
            <person name="Huard M.D."/>
            <person name="Hughes L."/>
            <person name="Hurhula B."/>
            <person name="Husby M.E."/>
            <person name="Kamat A."/>
            <person name="Kanga B."/>
            <person name="Kashin S."/>
            <person name="Khazanovich D."/>
            <person name="Kisner P."/>
            <person name="Lance K."/>
            <person name="Lara M."/>
            <person name="Lee W."/>
            <person name="Lennon N."/>
            <person name="Letendre F."/>
            <person name="LeVine R."/>
            <person name="Lipovsky A."/>
            <person name="Liu X."/>
            <person name="Liu J."/>
            <person name="Liu S."/>
            <person name="Lokyitsang T."/>
            <person name="Lokyitsang Y."/>
            <person name="Lubonja R."/>
            <person name="Lui A."/>
            <person name="MacDonald P."/>
            <person name="Magnisalis V."/>
            <person name="Maru K."/>
            <person name="Matthews C."/>
            <person name="McCusker W."/>
            <person name="McDonough S."/>
            <person name="Mehta T."/>
            <person name="Meldrim J."/>
            <person name="Meneus L."/>
            <person name="Mihai O."/>
            <person name="Mihalev A."/>
            <person name="Mihova T."/>
            <person name="Mittelman R."/>
            <person name="Mlenga V."/>
            <person name="Montmayeur A."/>
            <person name="Mulrain L."/>
            <person name="Navidi A."/>
            <person name="Naylor J."/>
            <person name="Negash T."/>
            <person name="Nguyen T."/>
            <person name="Nguyen N."/>
            <person name="Nicol R."/>
            <person name="Norbu C."/>
            <person name="Norbu N."/>
            <person name="Novod N."/>
            <person name="O'Neill B."/>
            <person name="Osman S."/>
            <person name="Markiewicz E."/>
            <person name="Oyono O.L."/>
            <person name="Patti C."/>
            <person name="Phunkhang P."/>
            <person name="Pierre F."/>
            <person name="Priest M."/>
            <person name="Raghuraman S."/>
            <person name="Rege F."/>
            <person name="Reyes R."/>
            <person name="Rise C."/>
            <person name="Rogov P."/>
            <person name="Ross K."/>
            <person name="Ryan E."/>
            <person name="Settipalli S."/>
            <person name="Shea T."/>
            <person name="Sherpa N."/>
            <person name="Shi L."/>
            <person name="Shih D."/>
            <person name="Sparrow T."/>
            <person name="Spaulding J."/>
            <person name="Stalker J."/>
            <person name="Stange-Thomann N."/>
            <person name="Stavropoulos S."/>
            <person name="Stone C."/>
            <person name="Strader C."/>
            <person name="Tesfaye S."/>
            <person name="Thomson T."/>
            <person name="Thoulutsang Y."/>
            <person name="Thoulutsang D."/>
            <person name="Topham K."/>
            <person name="Topping I."/>
            <person name="Tsamla T."/>
            <person name="Vassiliev H."/>
            <person name="Vo A."/>
            <person name="Wangchuk T."/>
            <person name="Wangdi T."/>
            <person name="Weiand M."/>
            <person name="Wilkinson J."/>
            <person name="Wilson A."/>
            <person name="Yadav S."/>
            <person name="Young G."/>
            <person name="Yu Q."/>
            <person name="Zembek L."/>
            <person name="Zhong D."/>
            <person name="Zimmer A."/>
            <person name="Zwirko Z."/>
            <person name="Jaffe D.B."/>
            <person name="Alvarez P."/>
            <person name="Brockman W."/>
            <person name="Butler J."/>
            <person name="Chin C."/>
            <person name="Gnerre S."/>
            <person name="Grabherr M."/>
            <person name="Kleber M."/>
            <person name="Mauceli E."/>
            <person name="MacCallum I."/>
        </authorList>
    </citation>
    <scope>NUCLEOTIDE SEQUENCE [LARGE SCALE GENOMIC DNA]</scope>
    <source>
        <strain evidence="16">white501</strain>
    </source>
</reference>
<dbReference type="PROSITE" id="PS00134">
    <property type="entry name" value="TRYPSIN_HIS"/>
    <property type="match status" value="1"/>
</dbReference>
<dbReference type="SMR" id="B4Q822"/>
<dbReference type="InterPro" id="IPR001314">
    <property type="entry name" value="Peptidase_S1A"/>
</dbReference>
<dbReference type="InterPro" id="IPR050430">
    <property type="entry name" value="Peptidase_S1"/>
</dbReference>
<dbReference type="EMBL" id="CM000361">
    <property type="protein sequence ID" value="EDX03444.1"/>
    <property type="molecule type" value="Genomic_DNA"/>
</dbReference>
<evidence type="ECO:0000256" key="1">
    <source>
        <dbReference type="ARBA" id="ARBA00004239"/>
    </source>
</evidence>
<dbReference type="SUPFAM" id="SSF50494">
    <property type="entry name" value="Trypsin-like serine proteases"/>
    <property type="match status" value="1"/>
</dbReference>
<dbReference type="InterPro" id="IPR043504">
    <property type="entry name" value="Peptidase_S1_PA_chymotrypsin"/>
</dbReference>
<keyword evidence="5 12" id="KW-0378">Hydrolase</keyword>
<dbReference type="InterPro" id="IPR009003">
    <property type="entry name" value="Peptidase_S1_PA"/>
</dbReference>
<keyword evidence="7" id="KW-0865">Zymogen</keyword>
<dbReference type="OrthoDB" id="10012881at2759"/>
<evidence type="ECO:0000256" key="8">
    <source>
        <dbReference type="ARBA" id="ARBA00023157"/>
    </source>
</evidence>
<evidence type="ECO:0000256" key="3">
    <source>
        <dbReference type="ARBA" id="ARBA00022670"/>
    </source>
</evidence>
<feature type="chain" id="PRO_5002820373" description="trypsin" evidence="13">
    <location>
        <begin position="20"/>
        <end position="398"/>
    </location>
</feature>
<evidence type="ECO:0000256" key="6">
    <source>
        <dbReference type="ARBA" id="ARBA00022825"/>
    </source>
</evidence>
<gene>
    <name evidence="15" type="primary">Dsim\GD17824</name>
    <name evidence="15" type="ORF">Dsim_GD17824</name>
</gene>
<dbReference type="InterPro" id="IPR033116">
    <property type="entry name" value="TRYPSIN_SER"/>
</dbReference>
<dbReference type="FunFam" id="2.40.10.10:FF:000002">
    <property type="entry name" value="Transmembrane protease serine"/>
    <property type="match status" value="1"/>
</dbReference>
<dbReference type="AlphaFoldDB" id="B4Q822"/>
<evidence type="ECO:0000256" key="12">
    <source>
        <dbReference type="RuleBase" id="RU363034"/>
    </source>
</evidence>
<evidence type="ECO:0000256" key="10">
    <source>
        <dbReference type="ARBA" id="ARBA00036320"/>
    </source>
</evidence>
<dbReference type="PROSITE" id="PS50240">
    <property type="entry name" value="TRYPSIN_DOM"/>
    <property type="match status" value="1"/>
</dbReference>
<name>B4Q822_DROSI</name>
<evidence type="ECO:0000256" key="9">
    <source>
        <dbReference type="ARBA" id="ARBA00024195"/>
    </source>
</evidence>
<evidence type="ECO:0000256" key="11">
    <source>
        <dbReference type="ARBA" id="ARBA00038868"/>
    </source>
</evidence>
<protein>
    <recommendedName>
        <fullName evidence="11">trypsin</fullName>
        <ecNumber evidence="11">3.4.21.4</ecNumber>
    </recommendedName>
</protein>
<dbReference type="Bgee" id="FBgn0189372">
    <property type="expression patterns" value="Expressed in adult organism and 2 other cell types or tissues"/>
</dbReference>